<keyword evidence="11 12" id="KW-0804">Transcription</keyword>
<dbReference type="Proteomes" id="UP000002754">
    <property type="component" value="Unassembled WGS sequence"/>
</dbReference>
<dbReference type="GO" id="GO:0003899">
    <property type="term" value="F:DNA-directed RNA polymerase activity"/>
    <property type="evidence" value="ECO:0007669"/>
    <property type="project" value="UniProtKB-UniRule"/>
</dbReference>
<dbReference type="eggNOG" id="COG0358">
    <property type="taxonomic scope" value="Bacteria"/>
</dbReference>
<dbReference type="InterPro" id="IPR037068">
    <property type="entry name" value="DNA_primase_core_N_sf"/>
</dbReference>
<dbReference type="GO" id="GO:0005524">
    <property type="term" value="F:ATP binding"/>
    <property type="evidence" value="ECO:0007669"/>
    <property type="project" value="InterPro"/>
</dbReference>
<keyword evidence="19" id="KW-1185">Reference proteome</keyword>
<comment type="caution">
    <text evidence="17">The sequence shown here is derived from an EMBL/GenBank/DDBJ whole genome shotgun (WGS) entry which is preliminary data.</text>
</comment>
<comment type="cofactor">
    <cofactor evidence="12 13 14">
        <name>Zn(2+)</name>
        <dbReference type="ChEBI" id="CHEBI:29105"/>
    </cofactor>
    <text evidence="12 13 14">Binds 1 zinc ion per monomer.</text>
</comment>
<dbReference type="GO" id="GO:0008270">
    <property type="term" value="F:zinc ion binding"/>
    <property type="evidence" value="ECO:0007669"/>
    <property type="project" value="UniProtKB-UniRule"/>
</dbReference>
<evidence type="ECO:0000256" key="15">
    <source>
        <dbReference type="SAM" id="MobiDB-lite"/>
    </source>
</evidence>
<dbReference type="Gene3D" id="3.40.1360.10">
    <property type="match status" value="1"/>
</dbReference>
<evidence type="ECO:0000256" key="9">
    <source>
        <dbReference type="ARBA" id="ARBA00022842"/>
    </source>
</evidence>
<dbReference type="InterPro" id="IPR036185">
    <property type="entry name" value="DNA_heli_DnaB-like_N_sf"/>
</dbReference>
<dbReference type="EMBL" id="ALPT02000010">
    <property type="protein sequence ID" value="KGA98424.1"/>
    <property type="molecule type" value="Genomic_DNA"/>
</dbReference>
<dbReference type="GO" id="GO:0006269">
    <property type="term" value="P:DNA replication, synthesis of primer"/>
    <property type="evidence" value="ECO:0007669"/>
    <property type="project" value="UniProtKB-UniRule"/>
</dbReference>
<dbReference type="GO" id="GO:0003677">
    <property type="term" value="F:DNA binding"/>
    <property type="evidence" value="ECO:0007669"/>
    <property type="project" value="UniProtKB-KW"/>
</dbReference>
<evidence type="ECO:0000256" key="4">
    <source>
        <dbReference type="ARBA" id="ARBA00022695"/>
    </source>
</evidence>
<evidence type="ECO:0000256" key="3">
    <source>
        <dbReference type="ARBA" id="ARBA00022679"/>
    </source>
</evidence>
<feature type="domain" description="Toprim" evidence="16">
    <location>
        <begin position="260"/>
        <end position="341"/>
    </location>
</feature>
<feature type="zinc finger region" description="CHC2-type" evidence="12 14">
    <location>
        <begin position="40"/>
        <end position="64"/>
    </location>
</feature>
<dbReference type="Pfam" id="PF10410">
    <property type="entry name" value="DnaB_bind"/>
    <property type="match status" value="1"/>
</dbReference>
<dbReference type="Gene3D" id="3.90.980.10">
    <property type="entry name" value="DNA primase, catalytic core, N-terminal domain"/>
    <property type="match status" value="1"/>
</dbReference>
<dbReference type="SMART" id="SM00493">
    <property type="entry name" value="TOPRIM"/>
    <property type="match status" value="1"/>
</dbReference>
<keyword evidence="8 12" id="KW-0862">Zinc</keyword>
<evidence type="ECO:0000256" key="12">
    <source>
        <dbReference type="HAMAP-Rule" id="MF_00974"/>
    </source>
</evidence>
<dbReference type="InterPro" id="IPR006171">
    <property type="entry name" value="TOPRIM_dom"/>
</dbReference>
<dbReference type="PIRSF" id="PIRSF002811">
    <property type="entry name" value="DnaG"/>
    <property type="match status" value="1"/>
</dbReference>
<comment type="catalytic activity">
    <reaction evidence="12">
        <text>ssDNA + n NTP = ssDNA/pppN(pN)n-1 hybrid + (n-1) diphosphate.</text>
        <dbReference type="EC" id="2.7.7.101"/>
    </reaction>
</comment>
<dbReference type="HAMAP" id="MF_00974">
    <property type="entry name" value="DNA_primase_DnaG"/>
    <property type="match status" value="1"/>
</dbReference>
<evidence type="ECO:0000313" key="20">
    <source>
        <dbReference type="Proteomes" id="UP000297014"/>
    </source>
</evidence>
<dbReference type="AlphaFoldDB" id="A0A094WKZ8"/>
<comment type="subunit">
    <text evidence="12">Monomer. Interacts with DnaB.</text>
</comment>
<evidence type="ECO:0000259" key="16">
    <source>
        <dbReference type="PROSITE" id="PS50880"/>
    </source>
</evidence>
<dbReference type="InterPro" id="IPR013264">
    <property type="entry name" value="DNAG_N"/>
</dbReference>
<dbReference type="InterPro" id="IPR036977">
    <property type="entry name" value="DNA_primase_Znf_CHC2"/>
</dbReference>
<dbReference type="InterPro" id="IPR002694">
    <property type="entry name" value="Znf_CHC2"/>
</dbReference>
<keyword evidence="9" id="KW-0460">Magnesium</keyword>
<reference evidence="18 20" key="2">
    <citation type="submission" date="2014-01" db="EMBL/GenBank/DDBJ databases">
        <title>Draft genome sequencing of Bacillus alcalophilus CGMCC 1.3604.</title>
        <authorList>
            <person name="Yang J."/>
            <person name="Diao L."/>
            <person name="Yang S."/>
        </authorList>
    </citation>
    <scope>NUCLEOTIDE SEQUENCE [LARGE SCALE GENOMIC DNA]</scope>
    <source>
        <strain evidence="18 20">CGMCC 1.3604</strain>
    </source>
</reference>
<evidence type="ECO:0000256" key="8">
    <source>
        <dbReference type="ARBA" id="ARBA00022833"/>
    </source>
</evidence>
<dbReference type="PANTHER" id="PTHR30313">
    <property type="entry name" value="DNA PRIMASE"/>
    <property type="match status" value="1"/>
</dbReference>
<dbReference type="Pfam" id="PF13155">
    <property type="entry name" value="Toprim_2"/>
    <property type="match status" value="1"/>
</dbReference>
<dbReference type="SUPFAM" id="SSF48024">
    <property type="entry name" value="N-terminal domain of DnaB helicase"/>
    <property type="match status" value="1"/>
</dbReference>
<keyword evidence="4 12" id="KW-0548">Nucleotidyltransferase</keyword>
<accession>A0A094WKZ8</accession>
<evidence type="ECO:0000256" key="14">
    <source>
        <dbReference type="PIRSR" id="PIRSR002811-1"/>
    </source>
</evidence>
<feature type="region of interest" description="Disordered" evidence="15">
    <location>
        <begin position="437"/>
        <end position="456"/>
    </location>
</feature>
<comment type="domain">
    <text evidence="12">Contains an N-terminal zinc-binding domain, a central core domain that contains the primase activity, and a C-terminal DnaB-binding domain.</text>
</comment>
<evidence type="ECO:0000256" key="11">
    <source>
        <dbReference type="ARBA" id="ARBA00023163"/>
    </source>
</evidence>
<evidence type="ECO:0000256" key="2">
    <source>
        <dbReference type="ARBA" id="ARBA00022515"/>
    </source>
</evidence>
<dbReference type="GO" id="GO:0003678">
    <property type="term" value="F:DNA helicase activity"/>
    <property type="evidence" value="ECO:0007669"/>
    <property type="project" value="InterPro"/>
</dbReference>
<evidence type="ECO:0000256" key="7">
    <source>
        <dbReference type="ARBA" id="ARBA00022771"/>
    </source>
</evidence>
<dbReference type="InterPro" id="IPR034151">
    <property type="entry name" value="TOPRIM_DnaG_bac"/>
</dbReference>
<evidence type="ECO:0000313" key="19">
    <source>
        <dbReference type="Proteomes" id="UP000002754"/>
    </source>
</evidence>
<dbReference type="PANTHER" id="PTHR30313:SF2">
    <property type="entry name" value="DNA PRIMASE"/>
    <property type="match status" value="1"/>
</dbReference>
<evidence type="ECO:0000256" key="1">
    <source>
        <dbReference type="ARBA" id="ARBA00022478"/>
    </source>
</evidence>
<proteinExistence type="inferred from homology"/>
<keyword evidence="3 12" id="KW-0808">Transferase</keyword>
<keyword evidence="10 12" id="KW-0238">DNA-binding</keyword>
<evidence type="ECO:0000313" key="17">
    <source>
        <dbReference type="EMBL" id="KGA98424.1"/>
    </source>
</evidence>
<organism evidence="17 19">
    <name type="scientific">Alkalihalobacillus alcalophilus ATCC 27647 = CGMCC 1.3604</name>
    <dbReference type="NCBI Taxonomy" id="1218173"/>
    <lineage>
        <taxon>Bacteria</taxon>
        <taxon>Bacillati</taxon>
        <taxon>Bacillota</taxon>
        <taxon>Bacilli</taxon>
        <taxon>Bacillales</taxon>
        <taxon>Bacillaceae</taxon>
        <taxon>Alkalihalobacillus</taxon>
    </lineage>
</organism>
<dbReference type="Pfam" id="PF01807">
    <property type="entry name" value="Zn_ribbon_DnaG"/>
    <property type="match status" value="1"/>
</dbReference>
<dbReference type="FunFam" id="3.90.580.10:FF:000001">
    <property type="entry name" value="DNA primase"/>
    <property type="match status" value="1"/>
</dbReference>
<sequence length="603" mass="69113">MNGRIPEETVEQIRQTADIVEVISDYVQLKKQGKQYIGLCPFHGEKSPSFSVSPDKQLYYCFGCGASGNVFSFLMNHENFTFIETVQHLAKRTDIDLPEHVLTTNEQTSKPQDEMIQGHELAAKLYHHILTLTEEGKIGLEYAKKRGFTKEQIEHFQIGVVPDRWDTLVTIFKKRNYTLTQMVKAGLLGRRESDGEYYDRFRNRLMFPIWNSQGKTIGFNARSLGDENPKYLNSSETPIFQKGQTLYAFHLARSSIRKANSALLFEGAVDVIAAWGAGIHHAIATLGTALTDEQARRIRRNAETVTICYDSDRAGIDAAFRAATILENAGCIVKVAVMPEGLDPDDFIKKFGAERFKNDVIGASLTVMAFKMRFLRKGRNLNDENERIQYIEDVLKEVSTLPRAIERDHYVRQLADEFSLSLDALKQEQFRIYREKKNQSTYQKSADPFPKKNEGKKSFEQKKLLPAYHNAERFLLSHMIRNVEIAEKVQERIGGQFNVDEHHAIAAYLYAFYGEGNEPDPGSFVQRINDEGVKRLASEIAMQAVEEDCSPQVIDDYIKQIENYPKWVEIHKKQLELKREQDPIVFAQLQMELIKMKKELQSS</sequence>
<evidence type="ECO:0000256" key="6">
    <source>
        <dbReference type="ARBA" id="ARBA00022723"/>
    </source>
</evidence>
<dbReference type="PROSITE" id="PS50880">
    <property type="entry name" value="TOPRIM"/>
    <property type="match status" value="1"/>
</dbReference>
<dbReference type="GO" id="GO:0000428">
    <property type="term" value="C:DNA-directed RNA polymerase complex"/>
    <property type="evidence" value="ECO:0007669"/>
    <property type="project" value="UniProtKB-KW"/>
</dbReference>
<dbReference type="EC" id="2.7.7.101" evidence="12"/>
<dbReference type="CDD" id="cd03364">
    <property type="entry name" value="TOPRIM_DnaG_primases"/>
    <property type="match status" value="1"/>
</dbReference>
<comment type="function">
    <text evidence="12 13">RNA polymerase that catalyzes the synthesis of short RNA molecules used as primers for DNA polymerase during DNA replication.</text>
</comment>
<dbReference type="Proteomes" id="UP000297014">
    <property type="component" value="Unassembled WGS sequence"/>
</dbReference>
<evidence type="ECO:0000256" key="5">
    <source>
        <dbReference type="ARBA" id="ARBA00022705"/>
    </source>
</evidence>
<dbReference type="GO" id="GO:0005737">
    <property type="term" value="C:cytoplasm"/>
    <property type="evidence" value="ECO:0007669"/>
    <property type="project" value="TreeGrafter"/>
</dbReference>
<reference evidence="17 19" key="1">
    <citation type="journal article" date="2014" name="Genome Announc.">
        <title>Draft Genome Sequence of Bacillus alcalophilus AV1934, a Classic Alkaliphile Isolated from Human Feces in 1934.</title>
        <authorList>
            <person name="Attie O."/>
            <person name="Jayaprakash A."/>
            <person name="Shah H."/>
            <person name="Paulsen I.T."/>
            <person name="Morino M."/>
            <person name="Takahashi Y."/>
            <person name="Narumi I."/>
            <person name="Sachidanandam R."/>
            <person name="Satoh K."/>
            <person name="Ito M."/>
            <person name="Krulwich T.A."/>
        </authorList>
    </citation>
    <scope>NUCLEOTIDE SEQUENCE [LARGE SCALE GENOMIC DNA]</scope>
    <source>
        <strain evidence="17 19">AV1934</strain>
    </source>
</reference>
<dbReference type="InterPro" id="IPR050219">
    <property type="entry name" value="DnaG_primase"/>
</dbReference>
<gene>
    <name evidence="12" type="primary">dnaG</name>
    <name evidence="18" type="ORF">AJ85_18190</name>
    <name evidence="17" type="ORF">BALCAV_0204135</name>
</gene>
<dbReference type="InterPro" id="IPR016136">
    <property type="entry name" value="DNA_helicase_N/primase_C"/>
</dbReference>
<dbReference type="Gene3D" id="3.90.580.10">
    <property type="entry name" value="Zinc finger, CHC2-type domain"/>
    <property type="match status" value="1"/>
</dbReference>
<dbReference type="SMART" id="SM00400">
    <property type="entry name" value="ZnF_CHCC"/>
    <property type="match status" value="1"/>
</dbReference>
<protein>
    <recommendedName>
        <fullName evidence="12 13">DNA primase</fullName>
        <ecNumber evidence="12">2.7.7.101</ecNumber>
    </recommendedName>
</protein>
<evidence type="ECO:0000256" key="10">
    <source>
        <dbReference type="ARBA" id="ARBA00023125"/>
    </source>
</evidence>
<dbReference type="NCBIfam" id="TIGR01391">
    <property type="entry name" value="dnaG"/>
    <property type="match status" value="1"/>
</dbReference>
<name>A0A094WKZ8_ALKAL</name>
<comment type="similarity">
    <text evidence="12 13">Belongs to the DnaG primase family.</text>
</comment>
<dbReference type="Pfam" id="PF08275">
    <property type="entry name" value="DNAG_N"/>
    <property type="match status" value="1"/>
</dbReference>
<dbReference type="GO" id="GO:1990077">
    <property type="term" value="C:primosome complex"/>
    <property type="evidence" value="ECO:0007669"/>
    <property type="project" value="UniProtKB-KW"/>
</dbReference>
<evidence type="ECO:0000313" key="18">
    <source>
        <dbReference type="EMBL" id="THG89359.1"/>
    </source>
</evidence>
<dbReference type="SUPFAM" id="SSF56731">
    <property type="entry name" value="DNA primase core"/>
    <property type="match status" value="1"/>
</dbReference>
<dbReference type="InterPro" id="IPR030846">
    <property type="entry name" value="DnaG_bac"/>
</dbReference>
<dbReference type="Gene3D" id="1.10.860.10">
    <property type="entry name" value="DNAb Helicase, Chain A"/>
    <property type="match status" value="1"/>
</dbReference>
<keyword evidence="2 12" id="KW-0639">Primosome</keyword>
<dbReference type="SUPFAM" id="SSF57783">
    <property type="entry name" value="Zinc beta-ribbon"/>
    <property type="match status" value="1"/>
</dbReference>
<dbReference type="RefSeq" id="WP_003323532.1">
    <property type="nucleotide sequence ID" value="NZ_ALPT02000010.1"/>
</dbReference>
<keyword evidence="6 12" id="KW-0479">Metal-binding</keyword>
<evidence type="ECO:0000256" key="13">
    <source>
        <dbReference type="PIRNR" id="PIRNR002811"/>
    </source>
</evidence>
<keyword evidence="5 12" id="KW-0235">DNA replication</keyword>
<dbReference type="FunFam" id="3.90.980.10:FF:000001">
    <property type="entry name" value="DNA primase"/>
    <property type="match status" value="1"/>
</dbReference>
<dbReference type="STRING" id="1218173.BALCAV_0204135"/>
<dbReference type="OrthoDB" id="9803773at2"/>
<keyword evidence="7 12" id="KW-0863">Zinc-finger</keyword>
<dbReference type="InterPro" id="IPR006295">
    <property type="entry name" value="DNA_primase_DnaG"/>
</dbReference>
<dbReference type="EMBL" id="JALP01000243">
    <property type="protein sequence ID" value="THG89359.1"/>
    <property type="molecule type" value="Genomic_DNA"/>
</dbReference>
<keyword evidence="1 12" id="KW-0240">DNA-directed RNA polymerase</keyword>
<dbReference type="InterPro" id="IPR019475">
    <property type="entry name" value="DNA_primase_DnaB-bd"/>
</dbReference>